<dbReference type="AlphaFoldDB" id="A0A437M241"/>
<dbReference type="PANTHER" id="PTHR43709:SF2">
    <property type="entry name" value="DUF453 DOMAIN PROTEIN (AFU_ORTHOLOGUE AFUA_6G00360)"/>
    <property type="match status" value="1"/>
</dbReference>
<dbReference type="PANTHER" id="PTHR43709">
    <property type="entry name" value="ACONITATE ISOMERASE-RELATED"/>
    <property type="match status" value="1"/>
</dbReference>
<dbReference type="RefSeq" id="WP_127789526.1">
    <property type="nucleotide sequence ID" value="NZ_SACL01000009.1"/>
</dbReference>
<dbReference type="Proteomes" id="UP000282957">
    <property type="component" value="Unassembled WGS sequence"/>
</dbReference>
<reference evidence="3 4" key="1">
    <citation type="submission" date="2019-01" db="EMBL/GenBank/DDBJ databases">
        <authorList>
            <person name="Chen W.-M."/>
        </authorList>
    </citation>
    <scope>NUCLEOTIDE SEQUENCE [LARGE SCALE GENOMIC DNA]</scope>
    <source>
        <strain evidence="3 4">CCP-6</strain>
    </source>
</reference>
<keyword evidence="4" id="KW-1185">Reference proteome</keyword>
<evidence type="ECO:0000256" key="2">
    <source>
        <dbReference type="ARBA" id="ARBA00023235"/>
    </source>
</evidence>
<keyword evidence="2" id="KW-0413">Isomerase</keyword>
<dbReference type="Pfam" id="PF04303">
    <property type="entry name" value="PrpF"/>
    <property type="match status" value="1"/>
</dbReference>
<gene>
    <name evidence="3" type="ORF">EOD42_20895</name>
</gene>
<dbReference type="Gene3D" id="3.10.310.10">
    <property type="entry name" value="Diaminopimelate Epimerase, Chain A, domain 1"/>
    <property type="match status" value="2"/>
</dbReference>
<sequence length="396" mass="41526">MPGQHPQHAVRCTLMRGGTSKGLYFRGQDLPPPGAARDALLKALVGSEDLLQIDGLGGSRLVTAKLAIVSPSARPDADIDYTYGIVPPGRGLVVFTSNCGNISAGVGPFAIDEGMVEARDGITQVRIFNTNTGKILIAHVPVRDGRAVVEGDLAIPGAPGTGAEILLDYRATTGAKTGRPLPTGQVRDEIALEDGRRIRASIGDVANPCVFVAAADLGLTGSELPTTIDADAALIATLRELRGKAAAMIGLATDWREAEAQSPALPLMVLVAPPAPYTDSQSRPVAAEAMDLQARLIFYNKCHESMAGTGSMCTAAMSRIPGTTVHAATRHRNADTLRIGHPLGVMEVVVRAAPGIAPDNVAFERLAFRRTARRLMQGTAYVPASVMAPHTLEEAL</sequence>
<evidence type="ECO:0000313" key="4">
    <source>
        <dbReference type="Proteomes" id="UP000282957"/>
    </source>
</evidence>
<dbReference type="SUPFAM" id="SSF54506">
    <property type="entry name" value="Diaminopimelate epimerase-like"/>
    <property type="match status" value="2"/>
</dbReference>
<dbReference type="GO" id="GO:0016853">
    <property type="term" value="F:isomerase activity"/>
    <property type="evidence" value="ECO:0007669"/>
    <property type="project" value="UniProtKB-KW"/>
</dbReference>
<organism evidence="3 4">
    <name type="scientific">Rhodovarius crocodyli</name>
    <dbReference type="NCBI Taxonomy" id="1979269"/>
    <lineage>
        <taxon>Bacteria</taxon>
        <taxon>Pseudomonadati</taxon>
        <taxon>Pseudomonadota</taxon>
        <taxon>Alphaproteobacteria</taxon>
        <taxon>Acetobacterales</taxon>
        <taxon>Roseomonadaceae</taxon>
        <taxon>Rhodovarius</taxon>
    </lineage>
</organism>
<name>A0A437M241_9PROT</name>
<evidence type="ECO:0000256" key="1">
    <source>
        <dbReference type="ARBA" id="ARBA00007673"/>
    </source>
</evidence>
<dbReference type="EMBL" id="SACL01000009">
    <property type="protein sequence ID" value="RVT91779.1"/>
    <property type="molecule type" value="Genomic_DNA"/>
</dbReference>
<comment type="caution">
    <text evidence="3">The sequence shown here is derived from an EMBL/GenBank/DDBJ whole genome shotgun (WGS) entry which is preliminary data.</text>
</comment>
<dbReference type="OrthoDB" id="9779763at2"/>
<dbReference type="InterPro" id="IPR007400">
    <property type="entry name" value="PrpF-like"/>
</dbReference>
<evidence type="ECO:0000313" key="3">
    <source>
        <dbReference type="EMBL" id="RVT91779.1"/>
    </source>
</evidence>
<protein>
    <submittedName>
        <fullName evidence="3">PrpF protein</fullName>
    </submittedName>
</protein>
<proteinExistence type="inferred from homology"/>
<comment type="similarity">
    <text evidence="1">Belongs to the PrpF family.</text>
</comment>
<accession>A0A437M241</accession>